<evidence type="ECO:0000256" key="1">
    <source>
        <dbReference type="SAM" id="MobiDB-lite"/>
    </source>
</evidence>
<dbReference type="Proteomes" id="UP000740926">
    <property type="component" value="Unassembled WGS sequence"/>
</dbReference>
<keyword evidence="3" id="KW-1185">Reference proteome</keyword>
<gene>
    <name evidence="2" type="ORF">G6F50_017308</name>
</gene>
<proteinExistence type="predicted"/>
<feature type="compositionally biased region" description="Basic and acidic residues" evidence="1">
    <location>
        <begin position="1"/>
        <end position="21"/>
    </location>
</feature>
<evidence type="ECO:0000313" key="2">
    <source>
        <dbReference type="EMBL" id="KAG1530452.1"/>
    </source>
</evidence>
<comment type="caution">
    <text evidence="2">The sequence shown here is derived from an EMBL/GenBank/DDBJ whole genome shotgun (WGS) entry which is preliminary data.</text>
</comment>
<evidence type="ECO:0000313" key="3">
    <source>
        <dbReference type="Proteomes" id="UP000740926"/>
    </source>
</evidence>
<sequence>MLAAQRERQRGLLQQHGDRAAHQAAPGHRLDRARRLALRHRCARGRGIAAEAGQLRQLLLHQVAEGAIGHLRRHRLCPLGHACLAVQRAQVDLAGEFVKEEL</sequence>
<name>A0A9P6XQH5_9FUNG</name>
<dbReference type="EMBL" id="JAANIU010012470">
    <property type="protein sequence ID" value="KAG1530452.1"/>
    <property type="molecule type" value="Genomic_DNA"/>
</dbReference>
<dbReference type="AlphaFoldDB" id="A0A9P6XQH5"/>
<protein>
    <submittedName>
        <fullName evidence="2">Uncharacterized protein</fullName>
    </submittedName>
</protein>
<organism evidence="2 3">
    <name type="scientific">Rhizopus delemar</name>
    <dbReference type="NCBI Taxonomy" id="936053"/>
    <lineage>
        <taxon>Eukaryota</taxon>
        <taxon>Fungi</taxon>
        <taxon>Fungi incertae sedis</taxon>
        <taxon>Mucoromycota</taxon>
        <taxon>Mucoromycotina</taxon>
        <taxon>Mucoromycetes</taxon>
        <taxon>Mucorales</taxon>
        <taxon>Mucorineae</taxon>
        <taxon>Rhizopodaceae</taxon>
        <taxon>Rhizopus</taxon>
    </lineage>
</organism>
<accession>A0A9P6XQH5</accession>
<feature type="region of interest" description="Disordered" evidence="1">
    <location>
        <begin position="1"/>
        <end position="30"/>
    </location>
</feature>
<reference evidence="2 3" key="1">
    <citation type="journal article" date="2020" name="Microb. Genom.">
        <title>Genetic diversity of clinical and environmental Mucorales isolates obtained from an investigation of mucormycosis cases among solid organ transplant recipients.</title>
        <authorList>
            <person name="Nguyen M.H."/>
            <person name="Kaul D."/>
            <person name="Muto C."/>
            <person name="Cheng S.J."/>
            <person name="Richter R.A."/>
            <person name="Bruno V.M."/>
            <person name="Liu G."/>
            <person name="Beyhan S."/>
            <person name="Sundermann A.J."/>
            <person name="Mounaud S."/>
            <person name="Pasculle A.W."/>
            <person name="Nierman W.C."/>
            <person name="Driscoll E."/>
            <person name="Cumbie R."/>
            <person name="Clancy C.J."/>
            <person name="Dupont C.L."/>
        </authorList>
    </citation>
    <scope>NUCLEOTIDE SEQUENCE [LARGE SCALE GENOMIC DNA]</scope>
    <source>
        <strain evidence="2 3">GL24</strain>
    </source>
</reference>